<dbReference type="Proteomes" id="UP001500689">
    <property type="component" value="Unassembled WGS sequence"/>
</dbReference>
<proteinExistence type="predicted"/>
<keyword evidence="2" id="KW-1185">Reference proteome</keyword>
<reference evidence="2" key="1">
    <citation type="journal article" date="2019" name="Int. J. Syst. Evol. Microbiol.">
        <title>The Global Catalogue of Microorganisms (GCM) 10K type strain sequencing project: providing services to taxonomists for standard genome sequencing and annotation.</title>
        <authorList>
            <consortium name="The Broad Institute Genomics Platform"/>
            <consortium name="The Broad Institute Genome Sequencing Center for Infectious Disease"/>
            <person name="Wu L."/>
            <person name="Ma J."/>
        </authorList>
    </citation>
    <scope>NUCLEOTIDE SEQUENCE [LARGE SCALE GENOMIC DNA]</scope>
    <source>
        <strain evidence="2">JCM 16898</strain>
    </source>
</reference>
<comment type="caution">
    <text evidence="1">The sequence shown here is derived from an EMBL/GenBank/DDBJ whole genome shotgun (WGS) entry which is preliminary data.</text>
</comment>
<name>A0ABP6VU45_9PSEU</name>
<gene>
    <name evidence="1" type="ORF">GCM10022222_23060</name>
</gene>
<sequence length="114" mass="12107">MRLRSGAAWSAGRTVPVRPVDRHRPVCSPVSPVVPFQLCPGSSPRPASGFETSGCGGPYAVRPKNFFVRPSPQGKTLGVAFWFIRGETNSGGVRLVRLTWAVLASVASDDSADP</sequence>
<evidence type="ECO:0000313" key="2">
    <source>
        <dbReference type="Proteomes" id="UP001500689"/>
    </source>
</evidence>
<accession>A0ABP6VU45</accession>
<evidence type="ECO:0000313" key="1">
    <source>
        <dbReference type="EMBL" id="GAA3538865.1"/>
    </source>
</evidence>
<organism evidence="1 2">
    <name type="scientific">Amycolatopsis ultiminotia</name>
    <dbReference type="NCBI Taxonomy" id="543629"/>
    <lineage>
        <taxon>Bacteria</taxon>
        <taxon>Bacillati</taxon>
        <taxon>Actinomycetota</taxon>
        <taxon>Actinomycetes</taxon>
        <taxon>Pseudonocardiales</taxon>
        <taxon>Pseudonocardiaceae</taxon>
        <taxon>Amycolatopsis</taxon>
    </lineage>
</organism>
<dbReference type="EMBL" id="BAAAZN010000004">
    <property type="protein sequence ID" value="GAA3538865.1"/>
    <property type="molecule type" value="Genomic_DNA"/>
</dbReference>
<protein>
    <submittedName>
        <fullName evidence="1">Uncharacterized protein</fullName>
    </submittedName>
</protein>